<feature type="binding site" evidence="6">
    <location>
        <position position="249"/>
    </location>
    <ligand>
        <name>S-adenosyl-L-methionine</name>
        <dbReference type="ChEBI" id="CHEBI:59789"/>
    </ligand>
</feature>
<dbReference type="HAMAP" id="MF_00735">
    <property type="entry name" value="Methyltr_PrmA"/>
    <property type="match status" value="1"/>
</dbReference>
<dbReference type="Gene3D" id="3.40.50.150">
    <property type="entry name" value="Vaccinia Virus protein VP39"/>
    <property type="match status" value="1"/>
</dbReference>
<dbReference type="AlphaFoldDB" id="A0A1S1V7S2"/>
<dbReference type="NCBIfam" id="TIGR00406">
    <property type="entry name" value="prmA"/>
    <property type="match status" value="1"/>
</dbReference>
<comment type="catalytic activity">
    <reaction evidence="6">
        <text>L-lysyl-[protein] + 3 S-adenosyl-L-methionine = N(6),N(6),N(6)-trimethyl-L-lysyl-[protein] + 3 S-adenosyl-L-homocysteine + 3 H(+)</text>
        <dbReference type="Rhea" id="RHEA:54192"/>
        <dbReference type="Rhea" id="RHEA-COMP:9752"/>
        <dbReference type="Rhea" id="RHEA-COMP:13826"/>
        <dbReference type="ChEBI" id="CHEBI:15378"/>
        <dbReference type="ChEBI" id="CHEBI:29969"/>
        <dbReference type="ChEBI" id="CHEBI:57856"/>
        <dbReference type="ChEBI" id="CHEBI:59789"/>
        <dbReference type="ChEBI" id="CHEBI:61961"/>
    </reaction>
</comment>
<keyword evidence="4 6" id="KW-0808">Transferase</keyword>
<evidence type="ECO:0000256" key="4">
    <source>
        <dbReference type="ARBA" id="ARBA00022679"/>
    </source>
</evidence>
<comment type="similarity">
    <text evidence="1 6">Belongs to the methyltransferase superfamily. PrmA family.</text>
</comment>
<dbReference type="EMBL" id="MKIE01000003">
    <property type="protein sequence ID" value="OHW62554.1"/>
    <property type="molecule type" value="Genomic_DNA"/>
</dbReference>
<dbReference type="GO" id="GO:0005840">
    <property type="term" value="C:ribosome"/>
    <property type="evidence" value="ECO:0007669"/>
    <property type="project" value="UniProtKB-KW"/>
</dbReference>
<reference evidence="7 8" key="1">
    <citation type="submission" date="2016-09" db="EMBL/GenBank/DDBJ databases">
        <title>Genome sequence of Eubacterium angustum.</title>
        <authorList>
            <person name="Poehlein A."/>
            <person name="Daniel R."/>
        </authorList>
    </citation>
    <scope>NUCLEOTIDE SEQUENCE [LARGE SCALE GENOMIC DNA]</scope>
    <source>
        <strain evidence="7 8">DSM 1989</strain>
    </source>
</reference>
<dbReference type="OrthoDB" id="9785995at2"/>
<evidence type="ECO:0000256" key="1">
    <source>
        <dbReference type="ARBA" id="ARBA00009741"/>
    </source>
</evidence>
<accession>A0A1S1V7S2</accession>
<evidence type="ECO:0000313" key="8">
    <source>
        <dbReference type="Proteomes" id="UP000180254"/>
    </source>
</evidence>
<keyword evidence="2 6" id="KW-0963">Cytoplasm</keyword>
<evidence type="ECO:0000256" key="3">
    <source>
        <dbReference type="ARBA" id="ARBA00022603"/>
    </source>
</evidence>
<feature type="binding site" evidence="6">
    <location>
        <position position="206"/>
    </location>
    <ligand>
        <name>S-adenosyl-L-methionine</name>
        <dbReference type="ChEBI" id="CHEBI:59789"/>
    </ligand>
</feature>
<gene>
    <name evidence="6 7" type="primary">prmA</name>
    <name evidence="7" type="ORF">EUAN_11190</name>
</gene>
<dbReference type="STRING" id="39480.EUAN_11190"/>
<dbReference type="GO" id="GO:0005737">
    <property type="term" value="C:cytoplasm"/>
    <property type="evidence" value="ECO:0007669"/>
    <property type="project" value="UniProtKB-SubCell"/>
</dbReference>
<dbReference type="InterPro" id="IPR050078">
    <property type="entry name" value="Ribosomal_L11_MeTrfase_PrmA"/>
</dbReference>
<organism evidence="7 8">
    <name type="scientific">Andreesenia angusta</name>
    <dbReference type="NCBI Taxonomy" id="39480"/>
    <lineage>
        <taxon>Bacteria</taxon>
        <taxon>Bacillati</taxon>
        <taxon>Bacillota</taxon>
        <taxon>Tissierellia</taxon>
        <taxon>Tissierellales</taxon>
        <taxon>Gottschalkiaceae</taxon>
        <taxon>Andreesenia</taxon>
    </lineage>
</organism>
<dbReference type="Pfam" id="PF06325">
    <property type="entry name" value="PrmA"/>
    <property type="match status" value="1"/>
</dbReference>
<keyword evidence="8" id="KW-1185">Reference proteome</keyword>
<dbReference type="PIRSF" id="PIRSF000401">
    <property type="entry name" value="RPL11_MTase"/>
    <property type="match status" value="1"/>
</dbReference>
<dbReference type="InterPro" id="IPR004498">
    <property type="entry name" value="Ribosomal_PrmA_MeTrfase"/>
</dbReference>
<keyword evidence="3 6" id="KW-0489">Methyltransferase</keyword>
<dbReference type="CDD" id="cd02440">
    <property type="entry name" value="AdoMet_MTases"/>
    <property type="match status" value="1"/>
</dbReference>
<evidence type="ECO:0000256" key="6">
    <source>
        <dbReference type="HAMAP-Rule" id="MF_00735"/>
    </source>
</evidence>
<dbReference type="EC" id="2.1.1.-" evidence="6"/>
<dbReference type="Proteomes" id="UP000180254">
    <property type="component" value="Unassembled WGS sequence"/>
</dbReference>
<evidence type="ECO:0000313" key="7">
    <source>
        <dbReference type="EMBL" id="OHW62554.1"/>
    </source>
</evidence>
<comment type="subcellular location">
    <subcellularLocation>
        <location evidence="6">Cytoplasm</location>
    </subcellularLocation>
</comment>
<keyword evidence="7" id="KW-0689">Ribosomal protein</keyword>
<comment type="caution">
    <text evidence="7">The sequence shown here is derived from an EMBL/GenBank/DDBJ whole genome shotgun (WGS) entry which is preliminary data.</text>
</comment>
<dbReference type="InterPro" id="IPR029063">
    <property type="entry name" value="SAM-dependent_MTases_sf"/>
</dbReference>
<evidence type="ECO:0000256" key="5">
    <source>
        <dbReference type="ARBA" id="ARBA00022691"/>
    </source>
</evidence>
<dbReference type="GO" id="GO:0032259">
    <property type="term" value="P:methylation"/>
    <property type="evidence" value="ECO:0007669"/>
    <property type="project" value="UniProtKB-KW"/>
</dbReference>
<dbReference type="GO" id="GO:0016279">
    <property type="term" value="F:protein-lysine N-methyltransferase activity"/>
    <property type="evidence" value="ECO:0007669"/>
    <property type="project" value="RHEA"/>
</dbReference>
<dbReference type="PANTHER" id="PTHR43648:SF1">
    <property type="entry name" value="ELECTRON TRANSFER FLAVOPROTEIN BETA SUBUNIT LYSINE METHYLTRANSFERASE"/>
    <property type="match status" value="1"/>
</dbReference>
<dbReference type="PANTHER" id="PTHR43648">
    <property type="entry name" value="ELECTRON TRANSFER FLAVOPROTEIN BETA SUBUNIT LYSINE METHYLTRANSFERASE"/>
    <property type="match status" value="1"/>
</dbReference>
<keyword evidence="7" id="KW-0687">Ribonucleoprotein</keyword>
<comment type="function">
    <text evidence="6">Methylates ribosomal protein L11.</text>
</comment>
<name>A0A1S1V7S2_9FIRM</name>
<proteinExistence type="inferred from homology"/>
<protein>
    <recommendedName>
        <fullName evidence="6">Ribosomal protein L11 methyltransferase</fullName>
        <shortName evidence="6">L11 Mtase</shortName>
        <ecNumber evidence="6">2.1.1.-</ecNumber>
    </recommendedName>
</protein>
<evidence type="ECO:0000256" key="2">
    <source>
        <dbReference type="ARBA" id="ARBA00022490"/>
    </source>
</evidence>
<dbReference type="SUPFAM" id="SSF53335">
    <property type="entry name" value="S-adenosyl-L-methionine-dependent methyltransferases"/>
    <property type="match status" value="1"/>
</dbReference>
<feature type="binding site" evidence="6">
    <location>
        <position position="163"/>
    </location>
    <ligand>
        <name>S-adenosyl-L-methionine</name>
        <dbReference type="ChEBI" id="CHEBI:59789"/>
    </ligand>
</feature>
<sequence length="316" mass="34817">MKWIEVQIKTDSENVEIVSGILYDLGVGGLAIEDPRDIEFKAEHPDAWDYIVPEELLSDREPGVVVKAYFPEGEELLETIESIRQRIEVMPKYETGSPFGVVSLSEVFEKDWENSWKKYYKTAKIGERVVVNPSWEEYSPKEGEVVVNLDPGMAFGTGTHETTTLCARALEKVVTPESTVLDVGCGSGILSIIAAKLGASEVVGVDIDEVAVRVSKENIALNGVEDRIDIRQGDLLDVVDKKYDIVVANILAEIIAILNKDIKRCLADDGIFISSGIIKDKVEFVKDSMAESGLEVVEVIELGEWASIVAKIGEIE</sequence>
<feature type="binding site" evidence="6">
    <location>
        <position position="184"/>
    </location>
    <ligand>
        <name>S-adenosyl-L-methionine</name>
        <dbReference type="ChEBI" id="CHEBI:59789"/>
    </ligand>
</feature>
<keyword evidence="5 6" id="KW-0949">S-adenosyl-L-methionine</keyword>
<dbReference type="RefSeq" id="WP_071062522.1">
    <property type="nucleotide sequence ID" value="NZ_MKIE01000003.1"/>
</dbReference>